<dbReference type="GO" id="GO:0000156">
    <property type="term" value="F:phosphorelay response regulator activity"/>
    <property type="evidence" value="ECO:0007669"/>
    <property type="project" value="TreeGrafter"/>
</dbReference>
<feature type="domain" description="OmpR/PhoB-type" evidence="11">
    <location>
        <begin position="124"/>
        <end position="218"/>
    </location>
</feature>
<dbReference type="Pfam" id="PF00486">
    <property type="entry name" value="Trans_reg_C"/>
    <property type="match status" value="1"/>
</dbReference>
<protein>
    <recommendedName>
        <fullName evidence="1">Stage 0 sporulation protein A homolog</fullName>
    </recommendedName>
</protein>
<dbReference type="SMART" id="SM00862">
    <property type="entry name" value="Trans_reg_C"/>
    <property type="match status" value="1"/>
</dbReference>
<evidence type="ECO:0000313" key="12">
    <source>
        <dbReference type="EMBL" id="MVB10180.1"/>
    </source>
</evidence>
<keyword evidence="6" id="KW-0804">Transcription</keyword>
<gene>
    <name evidence="12" type="primary">phoB</name>
    <name evidence="12" type="ORF">CAFE_08580</name>
</gene>
<evidence type="ECO:0000256" key="7">
    <source>
        <dbReference type="ARBA" id="ARBA00024867"/>
    </source>
</evidence>
<keyword evidence="4" id="KW-0805">Transcription regulation</keyword>
<evidence type="ECO:0000256" key="3">
    <source>
        <dbReference type="ARBA" id="ARBA00023012"/>
    </source>
</evidence>
<dbReference type="FunFam" id="3.40.50.2300:FF:000001">
    <property type="entry name" value="DNA-binding response regulator PhoB"/>
    <property type="match status" value="1"/>
</dbReference>
<dbReference type="Gene3D" id="6.10.250.690">
    <property type="match status" value="1"/>
</dbReference>
<dbReference type="GO" id="GO:0000976">
    <property type="term" value="F:transcription cis-regulatory region binding"/>
    <property type="evidence" value="ECO:0007669"/>
    <property type="project" value="TreeGrafter"/>
</dbReference>
<dbReference type="PROSITE" id="PS51755">
    <property type="entry name" value="OMPR_PHOB"/>
    <property type="match status" value="1"/>
</dbReference>
<dbReference type="Pfam" id="PF00072">
    <property type="entry name" value="Response_reg"/>
    <property type="match status" value="1"/>
</dbReference>
<feature type="modified residue" description="4-aspartylphosphate" evidence="8">
    <location>
        <position position="51"/>
    </location>
</feature>
<keyword evidence="2 8" id="KW-0597">Phosphoprotein</keyword>
<evidence type="ECO:0000256" key="1">
    <source>
        <dbReference type="ARBA" id="ARBA00018672"/>
    </source>
</evidence>
<proteinExistence type="predicted"/>
<dbReference type="RefSeq" id="WP_156989905.1">
    <property type="nucleotide sequence ID" value="NZ_VWXL01000020.1"/>
</dbReference>
<dbReference type="CDD" id="cd00383">
    <property type="entry name" value="trans_reg_C"/>
    <property type="match status" value="1"/>
</dbReference>
<dbReference type="EMBL" id="VWXL01000020">
    <property type="protein sequence ID" value="MVB10180.1"/>
    <property type="molecule type" value="Genomic_DNA"/>
</dbReference>
<comment type="caution">
    <text evidence="12">The sequence shown here is derived from an EMBL/GenBank/DDBJ whole genome shotgun (WGS) entry which is preliminary data.</text>
</comment>
<accession>A0A6N8HXE9</accession>
<evidence type="ECO:0000313" key="13">
    <source>
        <dbReference type="Proteomes" id="UP000469440"/>
    </source>
</evidence>
<dbReference type="PROSITE" id="PS50110">
    <property type="entry name" value="RESPONSE_REGULATORY"/>
    <property type="match status" value="1"/>
</dbReference>
<evidence type="ECO:0000256" key="6">
    <source>
        <dbReference type="ARBA" id="ARBA00023163"/>
    </source>
</evidence>
<dbReference type="Gene3D" id="3.40.50.2300">
    <property type="match status" value="1"/>
</dbReference>
<dbReference type="InterPro" id="IPR001789">
    <property type="entry name" value="Sig_transdc_resp-reg_receiver"/>
</dbReference>
<evidence type="ECO:0000259" key="11">
    <source>
        <dbReference type="PROSITE" id="PS51755"/>
    </source>
</evidence>
<keyword evidence="13" id="KW-1185">Reference proteome</keyword>
<dbReference type="SMART" id="SM00448">
    <property type="entry name" value="REC"/>
    <property type="match status" value="1"/>
</dbReference>
<dbReference type="InterPro" id="IPR001867">
    <property type="entry name" value="OmpR/PhoB-type_DNA-bd"/>
</dbReference>
<dbReference type="GO" id="GO:0005829">
    <property type="term" value="C:cytosol"/>
    <property type="evidence" value="ECO:0007669"/>
    <property type="project" value="TreeGrafter"/>
</dbReference>
<evidence type="ECO:0000259" key="10">
    <source>
        <dbReference type="PROSITE" id="PS50110"/>
    </source>
</evidence>
<dbReference type="InterPro" id="IPR011006">
    <property type="entry name" value="CheY-like_superfamily"/>
</dbReference>
<evidence type="ECO:0000256" key="9">
    <source>
        <dbReference type="PROSITE-ProRule" id="PRU01091"/>
    </source>
</evidence>
<dbReference type="SUPFAM" id="SSF52172">
    <property type="entry name" value="CheY-like"/>
    <property type="match status" value="1"/>
</dbReference>
<dbReference type="GO" id="GO:0032993">
    <property type="term" value="C:protein-DNA complex"/>
    <property type="evidence" value="ECO:0007669"/>
    <property type="project" value="TreeGrafter"/>
</dbReference>
<evidence type="ECO:0000256" key="2">
    <source>
        <dbReference type="ARBA" id="ARBA00022553"/>
    </source>
</evidence>
<evidence type="ECO:0000256" key="4">
    <source>
        <dbReference type="ARBA" id="ARBA00023015"/>
    </source>
</evidence>
<reference evidence="12 13" key="1">
    <citation type="submission" date="2019-09" db="EMBL/GenBank/DDBJ databases">
        <title>Genome sequence of Clostridium sp. EA1.</title>
        <authorList>
            <person name="Poehlein A."/>
            <person name="Bengelsdorf F.R."/>
            <person name="Daniel R."/>
        </authorList>
    </citation>
    <scope>NUCLEOTIDE SEQUENCE [LARGE SCALE GENOMIC DNA]</scope>
    <source>
        <strain evidence="12 13">EA1</strain>
    </source>
</reference>
<dbReference type="PANTHER" id="PTHR48111">
    <property type="entry name" value="REGULATOR OF RPOS"/>
    <property type="match status" value="1"/>
</dbReference>
<dbReference type="GO" id="GO:0006355">
    <property type="term" value="P:regulation of DNA-templated transcription"/>
    <property type="evidence" value="ECO:0007669"/>
    <property type="project" value="InterPro"/>
</dbReference>
<dbReference type="AlphaFoldDB" id="A0A6N8HXE9"/>
<evidence type="ECO:0000256" key="5">
    <source>
        <dbReference type="ARBA" id="ARBA00023125"/>
    </source>
</evidence>
<sequence length="220" mass="24838">MRLLVVEDDRDTSEGICEYFKEAGYETTPAYDGEQALKLTGQSPYDLILLDIMLPKLTGLAVLHELRKTSNVPVIMLTAIGDEYTQISSFDGMADDYVTKPFSIVLLEKRVEALLRRGKSGDFPYIWRYQGVTVDFNGYTALGADGPIDVTPKEIKLLRLLVEHRGSVLSRDRILDELWGEDKPVFDRTVDSYIKNLRKKLHLTCVTTVTGVGYKLEDDP</sequence>
<dbReference type="InterPro" id="IPR036388">
    <property type="entry name" value="WH-like_DNA-bd_sf"/>
</dbReference>
<dbReference type="PANTHER" id="PTHR48111:SF21">
    <property type="entry name" value="DNA-BINDING DUAL MASTER TRANSCRIPTIONAL REGULATOR RPAA"/>
    <property type="match status" value="1"/>
</dbReference>
<feature type="domain" description="Response regulatory" evidence="10">
    <location>
        <begin position="2"/>
        <end position="115"/>
    </location>
</feature>
<comment type="function">
    <text evidence="7">May play the central regulatory role in sporulation. It may be an element of the effector pathway responsible for the activation of sporulation genes in response to nutritional stress. Spo0A may act in concert with spo0H (a sigma factor) to control the expression of some genes that are critical to the sporulation process.</text>
</comment>
<keyword evidence="5 9" id="KW-0238">DNA-binding</keyword>
<evidence type="ECO:0000256" key="8">
    <source>
        <dbReference type="PROSITE-ProRule" id="PRU00169"/>
    </source>
</evidence>
<name>A0A6N8HXE9_9FIRM</name>
<dbReference type="OrthoDB" id="9790442at2"/>
<feature type="DNA-binding region" description="OmpR/PhoB-type" evidence="9">
    <location>
        <begin position="124"/>
        <end position="218"/>
    </location>
</feature>
<organism evidence="12 13">
    <name type="scientific">Caproicibacter fermentans</name>
    <dbReference type="NCBI Taxonomy" id="2576756"/>
    <lineage>
        <taxon>Bacteria</taxon>
        <taxon>Bacillati</taxon>
        <taxon>Bacillota</taxon>
        <taxon>Clostridia</taxon>
        <taxon>Eubacteriales</taxon>
        <taxon>Acutalibacteraceae</taxon>
        <taxon>Caproicibacter</taxon>
    </lineage>
</organism>
<keyword evidence="3" id="KW-0902">Two-component regulatory system</keyword>
<dbReference type="Gene3D" id="1.10.10.10">
    <property type="entry name" value="Winged helix-like DNA-binding domain superfamily/Winged helix DNA-binding domain"/>
    <property type="match status" value="1"/>
</dbReference>
<dbReference type="InterPro" id="IPR039420">
    <property type="entry name" value="WalR-like"/>
</dbReference>
<dbReference type="Proteomes" id="UP000469440">
    <property type="component" value="Unassembled WGS sequence"/>
</dbReference>